<keyword evidence="2" id="KW-0479">Metal-binding</keyword>
<dbReference type="InterPro" id="IPR045220">
    <property type="entry name" value="FRHB/FDHB/HCAR-like"/>
</dbReference>
<feature type="domain" description="4Fe-4S ferredoxin-type" evidence="6">
    <location>
        <begin position="37"/>
        <end position="65"/>
    </location>
</feature>
<dbReference type="Gene3D" id="3.30.70.20">
    <property type="match status" value="1"/>
</dbReference>
<sequence length="398" mass="46166">MNNITKIIKEKMCCGCGACFSICPTNCIKFIDGKYVNYPKIYEEKCINCGLCLKLCPGEINLKRLIEGKKVDLKSNIKEIKVAYSTDEELRNKSASGGIITQLIKNMFDDKKIDVAVTVAQNEKNVLLNKVEIITNIEELEKTQGSRYSPSSNCIVLKELIKNDKYKKIAFIGKPCDIEALSAFESLNKKLMNKIVLKISIMCHHTPTRKGLINLLESNKIDINNINKISFRGDGWPGKFKVEDNKGEVYSTTYFDAWNNYLSQDHNERCNYCDNPFPLEADIVVGDPWGDEFKNDKHGQSLILIRSKAAHSIINELESKDKIASSLASYQDVERYQKNLLFRYNEFNLMALLYKKVHRYEIKYRDYINVIKENPKNILRYYKRLPKYKKQFKDWQYK</sequence>
<organism evidence="7">
    <name type="scientific">human gut metagenome</name>
    <dbReference type="NCBI Taxonomy" id="408170"/>
    <lineage>
        <taxon>unclassified sequences</taxon>
        <taxon>metagenomes</taxon>
        <taxon>organismal metagenomes</taxon>
    </lineage>
</organism>
<dbReference type="Pfam" id="PF14697">
    <property type="entry name" value="Fer4_21"/>
    <property type="match status" value="1"/>
</dbReference>
<dbReference type="PANTHER" id="PTHR31332">
    <property type="entry name" value="7-HYDROXYMETHYL CHLOROPHYLL A REDUCTASE, CHLOROPLASTIC"/>
    <property type="match status" value="1"/>
</dbReference>
<dbReference type="PROSITE" id="PS00198">
    <property type="entry name" value="4FE4S_FER_1"/>
    <property type="match status" value="2"/>
</dbReference>
<dbReference type="InterPro" id="IPR017900">
    <property type="entry name" value="4Fe4S_Fe_S_CS"/>
</dbReference>
<evidence type="ECO:0000256" key="2">
    <source>
        <dbReference type="ARBA" id="ARBA00022723"/>
    </source>
</evidence>
<dbReference type="Pfam" id="PF04432">
    <property type="entry name" value="FrhB_FdhB_C"/>
    <property type="match status" value="1"/>
</dbReference>
<proteinExistence type="predicted"/>
<keyword evidence="4" id="KW-0408">Iron</keyword>
<dbReference type="InterPro" id="IPR007525">
    <property type="entry name" value="FrhB_FdhB_C"/>
</dbReference>
<dbReference type="GO" id="GO:0046872">
    <property type="term" value="F:metal ion binding"/>
    <property type="evidence" value="ECO:0007669"/>
    <property type="project" value="UniProtKB-KW"/>
</dbReference>
<comment type="cofactor">
    <cofactor evidence="1">
        <name>FAD</name>
        <dbReference type="ChEBI" id="CHEBI:57692"/>
    </cofactor>
</comment>
<evidence type="ECO:0000256" key="3">
    <source>
        <dbReference type="ARBA" id="ARBA00023002"/>
    </source>
</evidence>
<dbReference type="AlphaFoldDB" id="W1WN57"/>
<dbReference type="InterPro" id="IPR007516">
    <property type="entry name" value="Co_F420_Hydgase/DH_bsu_N"/>
</dbReference>
<comment type="caution">
    <text evidence="7">The sequence shown here is derived from an EMBL/GenBank/DDBJ whole genome shotgun (WGS) entry which is preliminary data.</text>
</comment>
<evidence type="ECO:0000256" key="5">
    <source>
        <dbReference type="ARBA" id="ARBA00023014"/>
    </source>
</evidence>
<protein>
    <submittedName>
        <fullName evidence="7">Coenzyme F420 hydrogenase/dehydrogenase beta subunit protein</fullName>
    </submittedName>
</protein>
<evidence type="ECO:0000256" key="1">
    <source>
        <dbReference type="ARBA" id="ARBA00001974"/>
    </source>
</evidence>
<accession>W1WN57</accession>
<dbReference type="GO" id="GO:0052592">
    <property type="term" value="F:oxidoreductase activity, acting on CH or CH2 groups, with an iron-sulfur protein as acceptor"/>
    <property type="evidence" value="ECO:0007669"/>
    <property type="project" value="TreeGrafter"/>
</dbReference>
<evidence type="ECO:0000256" key="4">
    <source>
        <dbReference type="ARBA" id="ARBA00023004"/>
    </source>
</evidence>
<gene>
    <name evidence="7" type="ORF">Q604_UNBC18530G0002</name>
</gene>
<dbReference type="Pfam" id="PF04422">
    <property type="entry name" value="FrhB_FdhB_N"/>
    <property type="match status" value="1"/>
</dbReference>
<reference evidence="7" key="1">
    <citation type="submission" date="2013-12" db="EMBL/GenBank/DDBJ databases">
        <title>A Varibaculum cambriense genome reconstructed from a premature infant gut community with otherwise low bacterial novelty that shifts toward anaerobic metabolism during the third week of life.</title>
        <authorList>
            <person name="Brown C.T."/>
            <person name="Sharon I."/>
            <person name="Thomas B.C."/>
            <person name="Castelle C.J."/>
            <person name="Morowitz M.J."/>
            <person name="Banfield J.F."/>
        </authorList>
    </citation>
    <scope>NUCLEOTIDE SEQUENCE</scope>
</reference>
<dbReference type="PANTHER" id="PTHR31332:SF6">
    <property type="entry name" value="FORMATE DEHYDROGENASE SUBUNIT BETA"/>
    <property type="match status" value="1"/>
</dbReference>
<dbReference type="InterPro" id="IPR017896">
    <property type="entry name" value="4Fe4S_Fe-S-bd"/>
</dbReference>
<dbReference type="EMBL" id="AZMM01018530">
    <property type="protein sequence ID" value="ETJ19331.1"/>
    <property type="molecule type" value="Genomic_DNA"/>
</dbReference>
<feature type="domain" description="4Fe-4S ferredoxin-type" evidence="6">
    <location>
        <begin position="3"/>
        <end position="33"/>
    </location>
</feature>
<dbReference type="GO" id="GO:0051536">
    <property type="term" value="F:iron-sulfur cluster binding"/>
    <property type="evidence" value="ECO:0007669"/>
    <property type="project" value="UniProtKB-KW"/>
</dbReference>
<name>W1WN57_9ZZZZ</name>
<dbReference type="SUPFAM" id="SSF54862">
    <property type="entry name" value="4Fe-4S ferredoxins"/>
    <property type="match status" value="1"/>
</dbReference>
<keyword evidence="3" id="KW-0560">Oxidoreductase</keyword>
<keyword evidence="5" id="KW-0411">Iron-sulfur</keyword>
<evidence type="ECO:0000259" key="6">
    <source>
        <dbReference type="PROSITE" id="PS51379"/>
    </source>
</evidence>
<evidence type="ECO:0000313" key="7">
    <source>
        <dbReference type="EMBL" id="ETJ19331.1"/>
    </source>
</evidence>
<dbReference type="PROSITE" id="PS51379">
    <property type="entry name" value="4FE4S_FER_2"/>
    <property type="match status" value="2"/>
</dbReference>